<name>A0A4Z0RTY2_WEICO</name>
<evidence type="ECO:0000256" key="9">
    <source>
        <dbReference type="PROSITE-ProRule" id="PRU00703"/>
    </source>
</evidence>
<feature type="transmembrane region" description="Helical" evidence="11">
    <location>
        <begin position="141"/>
        <end position="163"/>
    </location>
</feature>
<reference evidence="14 15" key="1">
    <citation type="submission" date="2018-03" db="EMBL/GenBank/DDBJ databases">
        <title>Genome sequencing of Weissella confusa isolates.</title>
        <authorList>
            <person name="Kajala I."/>
            <person name="Baruah R."/>
            <person name="Bergsveinson J."/>
            <person name="Juvonen R."/>
            <person name="Ziola B."/>
        </authorList>
    </citation>
    <scope>NUCLEOTIDE SEQUENCE [LARGE SCALE GENOMIC DNA]</scope>
    <source>
        <strain evidence="14 15">VTT E-062653</strain>
    </source>
</reference>
<keyword evidence="6 10" id="KW-1133">Transmembrane helix</keyword>
<dbReference type="Gene3D" id="3.10.580.10">
    <property type="entry name" value="CBS-domain"/>
    <property type="match status" value="1"/>
</dbReference>
<feature type="transmembrane region" description="Helical" evidence="11">
    <location>
        <begin position="104"/>
        <end position="129"/>
    </location>
</feature>
<evidence type="ECO:0000259" key="13">
    <source>
        <dbReference type="PROSITE" id="PS51846"/>
    </source>
</evidence>
<evidence type="ECO:0000256" key="1">
    <source>
        <dbReference type="ARBA" id="ARBA00004651"/>
    </source>
</evidence>
<evidence type="ECO:0000313" key="14">
    <source>
        <dbReference type="EMBL" id="TGE70376.1"/>
    </source>
</evidence>
<keyword evidence="4 10" id="KW-0812">Transmembrane</keyword>
<keyword evidence="7 9" id="KW-0129">CBS domain</keyword>
<evidence type="ECO:0000256" key="7">
    <source>
        <dbReference type="ARBA" id="ARBA00023122"/>
    </source>
</evidence>
<evidence type="ECO:0000256" key="10">
    <source>
        <dbReference type="PROSITE-ProRule" id="PRU01193"/>
    </source>
</evidence>
<keyword evidence="5" id="KW-0677">Repeat</keyword>
<dbReference type="InterPro" id="IPR016169">
    <property type="entry name" value="FAD-bd_PCMH_sub2"/>
</dbReference>
<feature type="domain" description="CBS" evidence="12">
    <location>
        <begin position="227"/>
        <end position="289"/>
    </location>
</feature>
<dbReference type="Proteomes" id="UP000297646">
    <property type="component" value="Unassembled WGS sequence"/>
</dbReference>
<comment type="subcellular location">
    <subcellularLocation>
        <location evidence="1">Cell membrane</location>
        <topology evidence="1">Multi-pass membrane protein</topology>
    </subcellularLocation>
</comment>
<dbReference type="OrthoDB" id="9798188at2"/>
<feature type="domain" description="CNNM transmembrane" evidence="13">
    <location>
        <begin position="2"/>
        <end position="208"/>
    </location>
</feature>
<keyword evidence="8 10" id="KW-0472">Membrane</keyword>
<dbReference type="InterPro" id="IPR002550">
    <property type="entry name" value="CNNM"/>
</dbReference>
<dbReference type="Pfam" id="PF01595">
    <property type="entry name" value="CNNM"/>
    <property type="match status" value="1"/>
</dbReference>
<dbReference type="PROSITE" id="PS51371">
    <property type="entry name" value="CBS"/>
    <property type="match status" value="2"/>
</dbReference>
<dbReference type="RefSeq" id="WP_135520927.1">
    <property type="nucleotide sequence ID" value="NZ_PVSN01000080.1"/>
</dbReference>
<dbReference type="PROSITE" id="PS51846">
    <property type="entry name" value="CNNM"/>
    <property type="match status" value="1"/>
</dbReference>
<evidence type="ECO:0000256" key="3">
    <source>
        <dbReference type="ARBA" id="ARBA00022475"/>
    </source>
</evidence>
<evidence type="ECO:0000256" key="8">
    <source>
        <dbReference type="ARBA" id="ARBA00023136"/>
    </source>
</evidence>
<dbReference type="InterPro" id="IPR046342">
    <property type="entry name" value="CBS_dom_sf"/>
</dbReference>
<dbReference type="InterPro" id="IPR051676">
    <property type="entry name" value="UPF0053_domain"/>
</dbReference>
<protein>
    <submittedName>
        <fullName evidence="14">Hemolysin</fullName>
    </submittedName>
</protein>
<evidence type="ECO:0000256" key="2">
    <source>
        <dbReference type="ARBA" id="ARBA00006337"/>
    </source>
</evidence>
<dbReference type="SUPFAM" id="SSF56176">
    <property type="entry name" value="FAD-binding/transporter-associated domain-like"/>
    <property type="match status" value="1"/>
</dbReference>
<keyword evidence="3" id="KW-1003">Cell membrane</keyword>
<feature type="transmembrane region" description="Helical" evidence="11">
    <location>
        <begin position="6"/>
        <end position="31"/>
    </location>
</feature>
<evidence type="ECO:0000256" key="11">
    <source>
        <dbReference type="SAM" id="Phobius"/>
    </source>
</evidence>
<comment type="similarity">
    <text evidence="2">Belongs to the UPF0053 family.</text>
</comment>
<evidence type="ECO:0000259" key="12">
    <source>
        <dbReference type="PROSITE" id="PS51371"/>
    </source>
</evidence>
<comment type="caution">
    <text evidence="14">The sequence shown here is derived from an EMBL/GenBank/DDBJ whole genome shotgun (WGS) entry which is preliminary data.</text>
</comment>
<dbReference type="AlphaFoldDB" id="A0A4Z0RTY2"/>
<sequence length="455" mass="51031">MSEGELLISVIVIILVLLFATLFVAAEFALVKVRKSALVELQEEREKPSRQIATAIHMVENLNEYLSTTQVGITLAGLILGWMGEETIAHSLLEGGFLKEMTGASAGVIASVIALVFLTYVEVVFTELVPKNVAIDFPVKVALFVATPLRLFHVIFYPFVWLLNVSATGVTRLMGMKPANEGDEVYSEAEILSLSRTAARSGELDDADYVFMQRAFEMNDKVAVDIMIDRTQLDVVDITDSVHDTLQRYFETKHSRFPVVADNDKDKILGYVFNYDLMRQAQIDDTLSVRKIIRHMPTVPENMPIQDVLQKMIARRTPIVIVKDEYGGTSGIVTDKDIYEELFGSVRDEMDAVADDLVEKLGADDAGNMHYKVSGKMTLYDFERYFHADIRPFDDSDMVTLTGFFLDENSDTSAGDTIKVLDFEITALDFKDAYINEFEVVRVAPTTDDDMTIEE</sequence>
<evidence type="ECO:0000256" key="6">
    <source>
        <dbReference type="ARBA" id="ARBA00022989"/>
    </source>
</evidence>
<dbReference type="GO" id="GO:0005886">
    <property type="term" value="C:plasma membrane"/>
    <property type="evidence" value="ECO:0007669"/>
    <property type="project" value="UniProtKB-SubCell"/>
</dbReference>
<dbReference type="SUPFAM" id="SSF54631">
    <property type="entry name" value="CBS-domain pair"/>
    <property type="match status" value="1"/>
</dbReference>
<accession>A0A4Z0RTY2</accession>
<evidence type="ECO:0000256" key="5">
    <source>
        <dbReference type="ARBA" id="ARBA00022737"/>
    </source>
</evidence>
<organism evidence="14 15">
    <name type="scientific">Weissella confusa</name>
    <name type="common">Lactobacillus confusus</name>
    <dbReference type="NCBI Taxonomy" id="1583"/>
    <lineage>
        <taxon>Bacteria</taxon>
        <taxon>Bacillati</taxon>
        <taxon>Bacillota</taxon>
        <taxon>Bacilli</taxon>
        <taxon>Lactobacillales</taxon>
        <taxon>Lactobacillaceae</taxon>
        <taxon>Weissella</taxon>
    </lineage>
</organism>
<dbReference type="SMART" id="SM01091">
    <property type="entry name" value="CorC_HlyC"/>
    <property type="match status" value="1"/>
</dbReference>
<dbReference type="InterPro" id="IPR044751">
    <property type="entry name" value="Ion_transp-like_CBS"/>
</dbReference>
<dbReference type="InterPro" id="IPR000644">
    <property type="entry name" value="CBS_dom"/>
</dbReference>
<dbReference type="PANTHER" id="PTHR43099">
    <property type="entry name" value="UPF0053 PROTEIN YRKA"/>
    <property type="match status" value="1"/>
</dbReference>
<dbReference type="PANTHER" id="PTHR43099:SF2">
    <property type="entry name" value="UPF0053 PROTEIN YRKA"/>
    <property type="match status" value="1"/>
</dbReference>
<dbReference type="CDD" id="cd04590">
    <property type="entry name" value="CBS_pair_CorC_HlyC_assoc"/>
    <property type="match status" value="1"/>
</dbReference>
<gene>
    <name evidence="14" type="ORF">C6P11_10555</name>
</gene>
<dbReference type="InterPro" id="IPR036318">
    <property type="entry name" value="FAD-bd_PCMH-like_sf"/>
</dbReference>
<feature type="domain" description="CBS" evidence="12">
    <location>
        <begin position="292"/>
        <end position="349"/>
    </location>
</feature>
<dbReference type="InterPro" id="IPR005170">
    <property type="entry name" value="Transptr-assoc_dom"/>
</dbReference>
<dbReference type="Pfam" id="PF00571">
    <property type="entry name" value="CBS"/>
    <property type="match status" value="2"/>
</dbReference>
<dbReference type="Pfam" id="PF03471">
    <property type="entry name" value="CorC_HlyC"/>
    <property type="match status" value="1"/>
</dbReference>
<dbReference type="GO" id="GO:0050660">
    <property type="term" value="F:flavin adenine dinucleotide binding"/>
    <property type="evidence" value="ECO:0007669"/>
    <property type="project" value="InterPro"/>
</dbReference>
<evidence type="ECO:0000313" key="15">
    <source>
        <dbReference type="Proteomes" id="UP000297646"/>
    </source>
</evidence>
<dbReference type="EMBL" id="PVSN01000080">
    <property type="protein sequence ID" value="TGE70376.1"/>
    <property type="molecule type" value="Genomic_DNA"/>
</dbReference>
<proteinExistence type="inferred from homology"/>
<dbReference type="Gene3D" id="3.30.465.10">
    <property type="match status" value="1"/>
</dbReference>
<evidence type="ECO:0000256" key="4">
    <source>
        <dbReference type="ARBA" id="ARBA00022692"/>
    </source>
</evidence>